<protein>
    <submittedName>
        <fullName evidence="4">Elys protein</fullName>
    </submittedName>
</protein>
<evidence type="ECO:0000256" key="1">
    <source>
        <dbReference type="ARBA" id="ARBA00004123"/>
    </source>
</evidence>
<dbReference type="Pfam" id="PF13934">
    <property type="entry name" value="ELYS"/>
    <property type="match status" value="1"/>
</dbReference>
<dbReference type="AlphaFoldDB" id="A0A9Q0LAY5"/>
<sequence>MQSSKIITDLKNYSIQEFFRKYEKNNFNFLIEEQKEIEELFEEQLFPIKQKPTEFSIDQQQLFWIHLSFKNGLFNEINNLVLKKLQHNIFEEDEKMKSIQLPSFFLLKHPKILLNWISLKIEKEKKFIDLLINYISKKDAQNFDWNSLEFLGDLDSHFSSLGGLHSIIKALMMRDDTTERGTDLLNQKATYVLQISQHLELIIWFFEHNLLPESSEQKEFLQTISHSYQKTRNKLSNFSEKKIFKDDINPNSFNSQLFLEILFADLFPSENIQSFLQNLSFTNLIELYHKTISKEENIENLNSKRNLTQLWIIYYLLQFFNPFNPKLSESFANCFILDNFSQKFISGCWLLDNENFEDAHFLLSDPFIYRAVYVSRLMDLKFIQEKIFTTFYFYKKYKETLQLMNLFESLNSNSN</sequence>
<name>A0A9Q0LAY5_ANAIG</name>
<gene>
    <name evidence="4" type="ORF">M0811_12762</name>
</gene>
<evidence type="ECO:0000259" key="3">
    <source>
        <dbReference type="Pfam" id="PF13934"/>
    </source>
</evidence>
<keyword evidence="5" id="KW-1185">Reference proteome</keyword>
<evidence type="ECO:0000256" key="2">
    <source>
        <dbReference type="ARBA" id="ARBA00023242"/>
    </source>
</evidence>
<evidence type="ECO:0000313" key="5">
    <source>
        <dbReference type="Proteomes" id="UP001149090"/>
    </source>
</evidence>
<dbReference type="InterPro" id="IPR025151">
    <property type="entry name" value="ELYS_dom"/>
</dbReference>
<accession>A0A9Q0LAY5</accession>
<feature type="domain" description="ELYS-like" evidence="3">
    <location>
        <begin position="303"/>
        <end position="406"/>
    </location>
</feature>
<dbReference type="EMBL" id="JAPDFW010000123">
    <property type="protein sequence ID" value="KAJ5067955.1"/>
    <property type="molecule type" value="Genomic_DNA"/>
</dbReference>
<comment type="subcellular location">
    <subcellularLocation>
        <location evidence="1">Nucleus</location>
    </subcellularLocation>
</comment>
<organism evidence="4 5">
    <name type="scientific">Anaeramoeba ignava</name>
    <name type="common">Anaerobic marine amoeba</name>
    <dbReference type="NCBI Taxonomy" id="1746090"/>
    <lineage>
        <taxon>Eukaryota</taxon>
        <taxon>Metamonada</taxon>
        <taxon>Anaeramoebidae</taxon>
        <taxon>Anaeramoeba</taxon>
    </lineage>
</organism>
<evidence type="ECO:0000313" key="4">
    <source>
        <dbReference type="EMBL" id="KAJ5067955.1"/>
    </source>
</evidence>
<dbReference type="Proteomes" id="UP001149090">
    <property type="component" value="Unassembled WGS sequence"/>
</dbReference>
<keyword evidence="2" id="KW-0539">Nucleus</keyword>
<proteinExistence type="predicted"/>
<reference evidence="4" key="1">
    <citation type="submission" date="2022-10" db="EMBL/GenBank/DDBJ databases">
        <title>Novel sulphate-reducing endosymbionts in the free-living metamonad Anaeramoeba.</title>
        <authorList>
            <person name="Jerlstrom-Hultqvist J."/>
            <person name="Cepicka I."/>
            <person name="Gallot-Lavallee L."/>
            <person name="Salas-Leiva D."/>
            <person name="Curtis B.A."/>
            <person name="Zahonova K."/>
            <person name="Pipaliya S."/>
            <person name="Dacks J."/>
            <person name="Roger A.J."/>
        </authorList>
    </citation>
    <scope>NUCLEOTIDE SEQUENCE</scope>
    <source>
        <strain evidence="4">BMAN</strain>
    </source>
</reference>
<dbReference type="OrthoDB" id="6513151at2759"/>
<comment type="caution">
    <text evidence="4">The sequence shown here is derived from an EMBL/GenBank/DDBJ whole genome shotgun (WGS) entry which is preliminary data.</text>
</comment>
<dbReference type="GO" id="GO:0005634">
    <property type="term" value="C:nucleus"/>
    <property type="evidence" value="ECO:0007669"/>
    <property type="project" value="UniProtKB-SubCell"/>
</dbReference>